<dbReference type="EMBL" id="JAJNBZ010000002">
    <property type="protein sequence ID" value="MCE5168292.1"/>
    <property type="molecule type" value="Genomic_DNA"/>
</dbReference>
<keyword evidence="2" id="KW-1185">Reference proteome</keyword>
<accession>A0ABS8YE04</accession>
<evidence type="ECO:0000313" key="2">
    <source>
        <dbReference type="Proteomes" id="UP001199916"/>
    </source>
</evidence>
<proteinExistence type="predicted"/>
<reference evidence="1 2" key="1">
    <citation type="submission" date="2021-11" db="EMBL/GenBank/DDBJ databases">
        <title>Draft genome sequence of Paenibacillus profundus YoMME, a new Gram-positive bacteria with exoelectrogenic properties.</title>
        <authorList>
            <person name="Hubenova Y."/>
            <person name="Hubenova E."/>
            <person name="Manasiev Y."/>
            <person name="Peykov S."/>
            <person name="Mitov M."/>
        </authorList>
    </citation>
    <scope>NUCLEOTIDE SEQUENCE [LARGE SCALE GENOMIC DNA]</scope>
    <source>
        <strain evidence="1 2">YoMME</strain>
    </source>
</reference>
<protein>
    <submittedName>
        <fullName evidence="1">Uncharacterized protein</fullName>
    </submittedName>
</protein>
<organism evidence="1 2">
    <name type="scientific">Paenibacillus profundus</name>
    <dbReference type="NCBI Taxonomy" id="1173085"/>
    <lineage>
        <taxon>Bacteria</taxon>
        <taxon>Bacillati</taxon>
        <taxon>Bacillota</taxon>
        <taxon>Bacilli</taxon>
        <taxon>Bacillales</taxon>
        <taxon>Paenibacillaceae</taxon>
        <taxon>Paenibacillus</taxon>
    </lineage>
</organism>
<sequence>MSVKIGNEYSKETSVEYTVKGYHKAELKTACKAIKRDYEYLDKGWFGDTLYTASSYDNNGGTEYWLYDNPL</sequence>
<gene>
    <name evidence="1" type="ORF">LQV63_03045</name>
</gene>
<name>A0ABS8YE04_9BACL</name>
<dbReference type="RefSeq" id="WP_233695594.1">
    <property type="nucleotide sequence ID" value="NZ_JAJNBZ010000002.1"/>
</dbReference>
<evidence type="ECO:0000313" key="1">
    <source>
        <dbReference type="EMBL" id="MCE5168292.1"/>
    </source>
</evidence>
<comment type="caution">
    <text evidence="1">The sequence shown here is derived from an EMBL/GenBank/DDBJ whole genome shotgun (WGS) entry which is preliminary data.</text>
</comment>
<dbReference type="Proteomes" id="UP001199916">
    <property type="component" value="Unassembled WGS sequence"/>
</dbReference>